<comment type="caution">
    <text evidence="7">The sequence shown here is derived from an EMBL/GenBank/DDBJ whole genome shotgun (WGS) entry which is preliminary data.</text>
</comment>
<evidence type="ECO:0000256" key="3">
    <source>
        <dbReference type="PIRSR" id="PIRSR004848-1"/>
    </source>
</evidence>
<dbReference type="NCBIfam" id="TIGR00044">
    <property type="entry name" value="YggS family pyridoxal phosphate-dependent enzyme"/>
    <property type="match status" value="1"/>
</dbReference>
<dbReference type="CDD" id="cd00635">
    <property type="entry name" value="PLPDE_III_YBL036c_like"/>
    <property type="match status" value="1"/>
</dbReference>
<reference evidence="8" key="1">
    <citation type="submission" date="2015-06" db="EMBL/GenBank/DDBJ databases">
        <authorList>
            <person name="Parisi A."/>
            <person name="Chiara M."/>
            <person name="Florio D."/>
            <person name="Miccolupo A."/>
            <person name="Manzari C."/>
            <person name="Mion D."/>
            <person name="Caruso M."/>
            <person name="D'erchia A.M."/>
            <person name="Zanoni R."/>
        </authorList>
    </citation>
    <scope>NUCLEOTIDE SEQUENCE [LARGE SCALE GENOMIC DNA]</scope>
    <source>
        <strain evidence="8">73/13</strain>
    </source>
</reference>
<feature type="domain" description="Alanine racemase N-terminal" evidence="5">
    <location>
        <begin position="2"/>
        <end position="207"/>
    </location>
</feature>
<accession>A0A2G4R6V8</accession>
<dbReference type="RefSeq" id="WP_099460851.1">
    <property type="nucleotide sequence ID" value="NZ_LDWY01000004.1"/>
</dbReference>
<evidence type="ECO:0000313" key="7">
    <source>
        <dbReference type="EMBL" id="PHY92296.1"/>
    </source>
</evidence>
<dbReference type="OrthoDB" id="9804072at2"/>
<dbReference type="Gene3D" id="3.20.20.10">
    <property type="entry name" value="Alanine racemase"/>
    <property type="match status" value="1"/>
</dbReference>
<dbReference type="InterPro" id="IPR011078">
    <property type="entry name" value="PyrdxlP_homeostasis"/>
</dbReference>
<feature type="modified residue" description="N6-(pyridoxal phosphate)lysine" evidence="2 3">
    <location>
        <position position="20"/>
    </location>
</feature>
<dbReference type="AlphaFoldDB" id="A0A2G4R6V8"/>
<dbReference type="EMBL" id="LDWY01000004">
    <property type="protein sequence ID" value="PHY92296.1"/>
    <property type="molecule type" value="Genomic_DNA"/>
</dbReference>
<proteinExistence type="inferred from homology"/>
<organism evidence="7 8">
    <name type="scientific">Campylobacter vulpis</name>
    <dbReference type="NCBI Taxonomy" id="1655500"/>
    <lineage>
        <taxon>Bacteria</taxon>
        <taxon>Pseudomonadati</taxon>
        <taxon>Campylobacterota</taxon>
        <taxon>Epsilonproteobacteria</taxon>
        <taxon>Campylobacterales</taxon>
        <taxon>Campylobacteraceae</taxon>
        <taxon>Campylobacter</taxon>
    </lineage>
</organism>
<name>A0A2G4R6V8_9BACT</name>
<evidence type="ECO:0000313" key="6">
    <source>
        <dbReference type="EMBL" id="MBS4241137.1"/>
    </source>
</evidence>
<gene>
    <name evidence="7" type="ORF">AA994_00645</name>
    <name evidence="6" type="ORF">CVU5213_05305</name>
</gene>
<comment type="function">
    <text evidence="2">Pyridoxal 5'-phosphate (PLP)-binding protein, which is involved in PLP homeostasis.</text>
</comment>
<comment type="cofactor">
    <cofactor evidence="3">
        <name>pyridoxal 5'-phosphate</name>
        <dbReference type="ChEBI" id="CHEBI:597326"/>
    </cofactor>
</comment>
<dbReference type="PANTHER" id="PTHR10146">
    <property type="entry name" value="PROLINE SYNTHETASE CO-TRANSCRIBED BACTERIAL HOMOLOG PROTEIN"/>
    <property type="match status" value="1"/>
</dbReference>
<dbReference type="SUPFAM" id="SSF51419">
    <property type="entry name" value="PLP-binding barrel"/>
    <property type="match status" value="1"/>
</dbReference>
<evidence type="ECO:0000259" key="5">
    <source>
        <dbReference type="Pfam" id="PF01168"/>
    </source>
</evidence>
<dbReference type="GO" id="GO:0030170">
    <property type="term" value="F:pyridoxal phosphate binding"/>
    <property type="evidence" value="ECO:0007669"/>
    <property type="project" value="UniProtKB-UniRule"/>
</dbReference>
<dbReference type="PROSITE" id="PS01211">
    <property type="entry name" value="UPF0001"/>
    <property type="match status" value="1"/>
</dbReference>
<dbReference type="InterPro" id="IPR001608">
    <property type="entry name" value="Ala_racemase_N"/>
</dbReference>
<keyword evidence="1 2" id="KW-0663">Pyridoxal phosphate</keyword>
<reference evidence="6" key="3">
    <citation type="submission" date="2019-07" db="EMBL/GenBank/DDBJ databases">
        <authorList>
            <person name="Miller W.G."/>
        </authorList>
    </citation>
    <scope>NUCLEOTIDE SEQUENCE</scope>
    <source>
        <strain evidence="6">52/13</strain>
    </source>
</reference>
<evidence type="ECO:0000313" key="9">
    <source>
        <dbReference type="Proteomes" id="UP000811399"/>
    </source>
</evidence>
<reference evidence="7" key="2">
    <citation type="submission" date="2015-06" db="EMBL/GenBank/DDBJ databases">
        <authorList>
            <person name="Hoefler B.C."/>
            <person name="Straight P.D."/>
        </authorList>
    </citation>
    <scope>NUCLEOTIDE SEQUENCE [LARGE SCALE GENOMIC DNA]</scope>
    <source>
        <strain evidence="7">73/13</strain>
    </source>
</reference>
<dbReference type="InterPro" id="IPR029066">
    <property type="entry name" value="PLP-binding_barrel"/>
</dbReference>
<sequence length="209" mass="23881">MNLEQLLEKTKNVRLVAASKYVNADIIKEFYYKGISEFGENQVKALSEKKELLKDENLMIKWHFIGTLQSNKINLLIKQRPILWQSCNSLNLAKAVDKRLDYTLDTLLEINSAFEGSKSGIEPSRALEEYLQIKEECKNLNLQGVMCIGTHSDDEKAIQKSFETTYQIYEKLQKHDAKICSMGMSSDFELALKCGSNMLRLGSILFKSP</sequence>
<evidence type="ECO:0000256" key="2">
    <source>
        <dbReference type="HAMAP-Rule" id="MF_02087"/>
    </source>
</evidence>
<dbReference type="FunFam" id="3.20.20.10:FF:000018">
    <property type="entry name" value="Pyridoxal phosphate homeostasis protein"/>
    <property type="match status" value="1"/>
</dbReference>
<dbReference type="EMBL" id="VJYU01000013">
    <property type="protein sequence ID" value="MBS4241137.1"/>
    <property type="molecule type" value="Genomic_DNA"/>
</dbReference>
<reference evidence="6 9" key="4">
    <citation type="journal article" date="2021" name="Syst. Appl. Microbiol.">
        <title>nCampylobacter vulpis sp. nov. isolated from wild red foxes.</title>
        <authorList>
            <person name="Parisi A."/>
            <person name="Chiara M."/>
            <person name="Caffara M."/>
            <person name="Mion D."/>
            <person name="Miller W.G."/>
            <person name="Caruso M."/>
            <person name="Manzari C."/>
            <person name="Florio D."/>
            <person name="Capozzi L."/>
            <person name="D'Erchia A.M."/>
            <person name="Manzulli V."/>
            <person name="Zanoni R.G."/>
        </authorList>
    </citation>
    <scope>NUCLEOTIDE SEQUENCE [LARGE SCALE GENOMIC DNA]</scope>
    <source>
        <strain evidence="6 9">52/13</strain>
    </source>
</reference>
<evidence type="ECO:0000256" key="4">
    <source>
        <dbReference type="RuleBase" id="RU004514"/>
    </source>
</evidence>
<dbReference type="HAMAP" id="MF_02087">
    <property type="entry name" value="PLP_homeostasis"/>
    <property type="match status" value="1"/>
</dbReference>
<evidence type="ECO:0000256" key="1">
    <source>
        <dbReference type="ARBA" id="ARBA00022898"/>
    </source>
</evidence>
<comment type="similarity">
    <text evidence="2 4">Belongs to the pyridoxal phosphate-binding protein YggS/PROSC family.</text>
</comment>
<evidence type="ECO:0000313" key="8">
    <source>
        <dbReference type="Proteomes" id="UP000237472"/>
    </source>
</evidence>
<dbReference type="PANTHER" id="PTHR10146:SF14">
    <property type="entry name" value="PYRIDOXAL PHOSPHATE HOMEOSTASIS PROTEIN"/>
    <property type="match status" value="1"/>
</dbReference>
<dbReference type="PIRSF" id="PIRSF004848">
    <property type="entry name" value="YBL036c_PLPDEIII"/>
    <property type="match status" value="1"/>
</dbReference>
<dbReference type="Proteomes" id="UP000237472">
    <property type="component" value="Unassembled WGS sequence"/>
</dbReference>
<dbReference type="Proteomes" id="UP000811399">
    <property type="component" value="Unassembled WGS sequence"/>
</dbReference>
<protein>
    <recommendedName>
        <fullName evidence="2">Pyridoxal phosphate homeostasis protein</fullName>
        <shortName evidence="2">PLP homeostasis protein</shortName>
    </recommendedName>
</protein>
<dbReference type="Pfam" id="PF01168">
    <property type="entry name" value="Ala_racemase_N"/>
    <property type="match status" value="1"/>
</dbReference>
<keyword evidence="9" id="KW-1185">Reference proteome</keyword>